<comment type="caution">
    <text evidence="2">The sequence shown here is derived from an EMBL/GenBank/DDBJ whole genome shotgun (WGS) entry which is preliminary data.</text>
</comment>
<dbReference type="Gene3D" id="3.10.180.10">
    <property type="entry name" value="2,3-Dihydroxybiphenyl 1,2-Dioxygenase, domain 1"/>
    <property type="match status" value="1"/>
</dbReference>
<proteinExistence type="predicted"/>
<dbReference type="InterPro" id="IPR029068">
    <property type="entry name" value="Glyas_Bleomycin-R_OHBP_Dase"/>
</dbReference>
<sequence length="144" mass="15618">MPLVDHLGVTVADLDVAVAQWNPVLTALGLVTDGREFEGGVAWNAPGETEIILYRAPVAPRQPFRTGQLGWQHLAFAVESRAEVERLHAVAVQSGWTSVRAPKGFPRFSEQYYASFVEDASGIRLEFMHNPPRDTTSAGGSGSV</sequence>
<evidence type="ECO:0000259" key="1">
    <source>
        <dbReference type="PROSITE" id="PS51819"/>
    </source>
</evidence>
<evidence type="ECO:0000313" key="2">
    <source>
        <dbReference type="EMBL" id="MBL3680089.1"/>
    </source>
</evidence>
<protein>
    <recommendedName>
        <fullName evidence="1">VOC domain-containing protein</fullName>
    </recommendedName>
</protein>
<dbReference type="InterPro" id="IPR004360">
    <property type="entry name" value="Glyas_Fos-R_dOase_dom"/>
</dbReference>
<dbReference type="InterPro" id="IPR037523">
    <property type="entry name" value="VOC_core"/>
</dbReference>
<dbReference type="SUPFAM" id="SSF54593">
    <property type="entry name" value="Glyoxalase/Bleomycin resistance protein/Dihydroxybiphenyl dioxygenase"/>
    <property type="match status" value="1"/>
</dbReference>
<dbReference type="PANTHER" id="PTHR35006:SF2">
    <property type="entry name" value="GLYOXALASE FAMILY PROTEIN (AFU_ORTHOLOGUE AFUA_5G14830)"/>
    <property type="match status" value="1"/>
</dbReference>
<dbReference type="Proteomes" id="UP001645859">
    <property type="component" value="Unassembled WGS sequence"/>
</dbReference>
<dbReference type="RefSeq" id="WP_202345357.1">
    <property type="nucleotide sequence ID" value="NZ_BAAAPI010000004.1"/>
</dbReference>
<dbReference type="PANTHER" id="PTHR35006">
    <property type="entry name" value="GLYOXALASE FAMILY PROTEIN (AFU_ORTHOLOGUE AFUA_5G14830)"/>
    <property type="match status" value="1"/>
</dbReference>
<dbReference type="PROSITE" id="PS51819">
    <property type="entry name" value="VOC"/>
    <property type="match status" value="1"/>
</dbReference>
<dbReference type="Pfam" id="PF00903">
    <property type="entry name" value="Glyoxalase"/>
    <property type="match status" value="1"/>
</dbReference>
<organism evidence="2 3">
    <name type="scientific">Leucobacter chromiireducens subsp. solipictus</name>
    <dbReference type="NCBI Taxonomy" id="398235"/>
    <lineage>
        <taxon>Bacteria</taxon>
        <taxon>Bacillati</taxon>
        <taxon>Actinomycetota</taxon>
        <taxon>Actinomycetes</taxon>
        <taxon>Micrococcales</taxon>
        <taxon>Microbacteriaceae</taxon>
        <taxon>Leucobacter</taxon>
    </lineage>
</organism>
<feature type="domain" description="VOC" evidence="1">
    <location>
        <begin position="3"/>
        <end position="130"/>
    </location>
</feature>
<name>A0ABS1SHQ7_9MICO</name>
<gene>
    <name evidence="2" type="ORF">D3230_12445</name>
</gene>
<keyword evidence="3" id="KW-1185">Reference proteome</keyword>
<evidence type="ECO:0000313" key="3">
    <source>
        <dbReference type="Proteomes" id="UP001645859"/>
    </source>
</evidence>
<accession>A0ABS1SHQ7</accession>
<reference evidence="2 3" key="1">
    <citation type="submission" date="2018-09" db="EMBL/GenBank/DDBJ databases">
        <title>Comparative genomics of Leucobacter spp.</title>
        <authorList>
            <person name="Reis A.C."/>
            <person name="Kolvenbach B.A."/>
            <person name="Corvini P.F.X."/>
            <person name="Nunes O.C."/>
        </authorList>
    </citation>
    <scope>NUCLEOTIDE SEQUENCE [LARGE SCALE GENOMIC DNA]</scope>
    <source>
        <strain evidence="2 3">TAN 31504</strain>
    </source>
</reference>
<dbReference type="EMBL" id="QYAC01000006">
    <property type="protein sequence ID" value="MBL3680089.1"/>
    <property type="molecule type" value="Genomic_DNA"/>
</dbReference>